<dbReference type="AlphaFoldDB" id="A0AAD3CGX2"/>
<dbReference type="SUPFAM" id="SSF140860">
    <property type="entry name" value="Pseudo ankyrin repeat-like"/>
    <property type="match status" value="1"/>
</dbReference>
<sequence length="647" mass="73972">MNKKRLMHTPLQDLPNDVLKYCFSFIPGSYVTVGPVSKHFYSNYSTLGIHESASFNAADTLLQIGRNKRTTVGAVSSDLQLTEYCFIVGAPDKFMEKVCTEAAIKSRRDILDCSETFGINCKNIIERNSRGYSNRRIMDKLAEEGNLDMIKYLVRKYHLIRENSFSRIDDVFEGEDEGVIEGRLVFSGIDSVFNGAAKKGHLDILQWINENFPNYLNRTQTEHESMLEENGSYMFDTVFSEGNLATIKWFVDNIDLNIDSEEIYRMVAWRGELRIFEAMRGYYEPAIFNEEIFEVAALRGNVELLDYLYQNNCPFYSSENMYSKVLDQHDNDKALLAVKWLCCHNFPWDEETCASAASNKNLSALKWVRNEGCPWDERTLVEASWGYCGSKSDITEMIQYCIQHGCPLSSRACQYAMHNSDDSAALEVLKLLRTYSCPWDEKTCEDAADRQNFESLIWAKSNGCPWNPNTFLKVLSSRSITVIEYFLRSENELLSLDGIFERVFSSGGELGPHLGDKISDDSIIAKLKVLRSYGLPLTARACFLAAHLGRLRALQWLKYMECPWDVATCTGAVCGFQPEILKYAHENGCEWNENTYGWCFKYATEDEPLSSSVKMLQYLEENNCPKPSEIDRLFREMKAGSQPLSKE</sequence>
<proteinExistence type="predicted"/>
<dbReference type="PANTHER" id="PTHR46586:SF3">
    <property type="entry name" value="ANKYRIN REPEAT-CONTAINING PROTEIN"/>
    <property type="match status" value="1"/>
</dbReference>
<gene>
    <name evidence="1" type="ORF">CTEN210_01394</name>
</gene>
<comment type="caution">
    <text evidence="1">The sequence shown here is derived from an EMBL/GenBank/DDBJ whole genome shotgun (WGS) entry which is preliminary data.</text>
</comment>
<dbReference type="SUPFAM" id="SSF48403">
    <property type="entry name" value="Ankyrin repeat"/>
    <property type="match status" value="1"/>
</dbReference>
<keyword evidence="2" id="KW-1185">Reference proteome</keyword>
<dbReference type="Proteomes" id="UP001054902">
    <property type="component" value="Unassembled WGS sequence"/>
</dbReference>
<accession>A0AAD3CGX2</accession>
<protein>
    <submittedName>
        <fullName evidence="1">Uncharacterized protein</fullName>
    </submittedName>
</protein>
<dbReference type="PANTHER" id="PTHR46586">
    <property type="entry name" value="ANKYRIN REPEAT-CONTAINING PROTEIN"/>
    <property type="match status" value="1"/>
</dbReference>
<organism evidence="1 2">
    <name type="scientific">Chaetoceros tenuissimus</name>
    <dbReference type="NCBI Taxonomy" id="426638"/>
    <lineage>
        <taxon>Eukaryota</taxon>
        <taxon>Sar</taxon>
        <taxon>Stramenopiles</taxon>
        <taxon>Ochrophyta</taxon>
        <taxon>Bacillariophyta</taxon>
        <taxon>Coscinodiscophyceae</taxon>
        <taxon>Chaetocerotophycidae</taxon>
        <taxon>Chaetocerotales</taxon>
        <taxon>Chaetocerotaceae</taxon>
        <taxon>Chaetoceros</taxon>
    </lineage>
</organism>
<evidence type="ECO:0000313" key="2">
    <source>
        <dbReference type="Proteomes" id="UP001054902"/>
    </source>
</evidence>
<reference evidence="1 2" key="1">
    <citation type="journal article" date="2021" name="Sci. Rep.">
        <title>The genome of the diatom Chaetoceros tenuissimus carries an ancient integrated fragment of an extant virus.</title>
        <authorList>
            <person name="Hongo Y."/>
            <person name="Kimura K."/>
            <person name="Takaki Y."/>
            <person name="Yoshida Y."/>
            <person name="Baba S."/>
            <person name="Kobayashi G."/>
            <person name="Nagasaki K."/>
            <person name="Hano T."/>
            <person name="Tomaru Y."/>
        </authorList>
    </citation>
    <scope>NUCLEOTIDE SEQUENCE [LARGE SCALE GENOMIC DNA]</scope>
    <source>
        <strain evidence="1 2">NIES-3715</strain>
    </source>
</reference>
<dbReference type="InterPro" id="IPR052050">
    <property type="entry name" value="SecEffector_AnkRepeat"/>
</dbReference>
<dbReference type="EMBL" id="BLLK01000020">
    <property type="protein sequence ID" value="GFH44920.1"/>
    <property type="molecule type" value="Genomic_DNA"/>
</dbReference>
<name>A0AAD3CGX2_9STRA</name>
<dbReference type="InterPro" id="IPR036770">
    <property type="entry name" value="Ankyrin_rpt-contain_sf"/>
</dbReference>
<dbReference type="Gene3D" id="1.25.40.20">
    <property type="entry name" value="Ankyrin repeat-containing domain"/>
    <property type="match status" value="1"/>
</dbReference>
<evidence type="ECO:0000313" key="1">
    <source>
        <dbReference type="EMBL" id="GFH44920.1"/>
    </source>
</evidence>